<keyword evidence="3" id="KW-1185">Reference proteome</keyword>
<evidence type="ECO:0000313" key="2">
    <source>
        <dbReference type="EMBL" id="CAD7701505.1"/>
    </source>
</evidence>
<comment type="caution">
    <text evidence="2">The sequence shown here is derived from an EMBL/GenBank/DDBJ whole genome shotgun (WGS) entry which is preliminary data.</text>
</comment>
<feature type="signal peptide" evidence="1">
    <location>
        <begin position="1"/>
        <end position="20"/>
    </location>
</feature>
<accession>A0A8S1J328</accession>
<sequence length="374" mass="39270">MARACLWTILALLVCAAADARSSPRVPAVSASRIHVHPERDAASRWLEARSRMFKPEVEGGNGTATCNGAPFEGDSCRGVFQYKAECNKSLPHGNVSVTKTTDCFGKITVNVGAFGSLADGTVDVACTGVLRFSEKTINTSASATSGSLMQYRCAYDFTYTSTEGAEDAKKRGETFQDCKYLAHVLEITSSAGPKDAGLVASGLEETADALMDEAFTANTPPDSALPAEEGAARPLFAHPASLSDSKCKTDVTCNGEATTYADSCVGDWSAVEDCTGEEGGVTKTLCKGSWYPTPKSATCKGDFSSEFDISADAWSFGSLTGCKGTQTASWDVKGGMSFFTALCMGKNMHSTNYDTSADTGADPRRAVGVVTVT</sequence>
<dbReference type="AlphaFoldDB" id="A0A8S1J328"/>
<reference evidence="2" key="1">
    <citation type="submission" date="2020-12" db="EMBL/GenBank/DDBJ databases">
        <authorList>
            <person name="Iha C."/>
        </authorList>
    </citation>
    <scope>NUCLEOTIDE SEQUENCE</scope>
</reference>
<protein>
    <submittedName>
        <fullName evidence="2">Uncharacterized protein</fullName>
    </submittedName>
</protein>
<dbReference type="Proteomes" id="UP000708148">
    <property type="component" value="Unassembled WGS sequence"/>
</dbReference>
<name>A0A8S1J328_9CHLO</name>
<evidence type="ECO:0000313" key="3">
    <source>
        <dbReference type="Proteomes" id="UP000708148"/>
    </source>
</evidence>
<proteinExistence type="predicted"/>
<gene>
    <name evidence="2" type="ORF">OSTQU699_LOCUS6864</name>
</gene>
<organism evidence="2 3">
    <name type="scientific">Ostreobium quekettii</name>
    <dbReference type="NCBI Taxonomy" id="121088"/>
    <lineage>
        <taxon>Eukaryota</taxon>
        <taxon>Viridiplantae</taxon>
        <taxon>Chlorophyta</taxon>
        <taxon>core chlorophytes</taxon>
        <taxon>Ulvophyceae</taxon>
        <taxon>TCBD clade</taxon>
        <taxon>Bryopsidales</taxon>
        <taxon>Ostreobineae</taxon>
        <taxon>Ostreobiaceae</taxon>
        <taxon>Ostreobium</taxon>
    </lineage>
</organism>
<keyword evidence="1" id="KW-0732">Signal</keyword>
<feature type="chain" id="PRO_5035875709" evidence="1">
    <location>
        <begin position="21"/>
        <end position="374"/>
    </location>
</feature>
<dbReference type="EMBL" id="CAJHUC010001555">
    <property type="protein sequence ID" value="CAD7701505.1"/>
    <property type="molecule type" value="Genomic_DNA"/>
</dbReference>
<evidence type="ECO:0000256" key="1">
    <source>
        <dbReference type="SAM" id="SignalP"/>
    </source>
</evidence>